<feature type="compositionally biased region" description="Basic and acidic residues" evidence="1">
    <location>
        <begin position="29"/>
        <end position="45"/>
    </location>
</feature>
<reference evidence="2" key="1">
    <citation type="journal article" date="2022" name="Int. J. Mol. Sci.">
        <title>Draft Genome of Tanacetum Coccineum: Genomic Comparison of Closely Related Tanacetum-Family Plants.</title>
        <authorList>
            <person name="Yamashiro T."/>
            <person name="Shiraishi A."/>
            <person name="Nakayama K."/>
            <person name="Satake H."/>
        </authorList>
    </citation>
    <scope>NUCLEOTIDE SEQUENCE</scope>
</reference>
<proteinExistence type="predicted"/>
<evidence type="ECO:0000256" key="1">
    <source>
        <dbReference type="SAM" id="MobiDB-lite"/>
    </source>
</evidence>
<evidence type="ECO:0000313" key="3">
    <source>
        <dbReference type="Proteomes" id="UP001151760"/>
    </source>
</evidence>
<feature type="region of interest" description="Disordered" evidence="1">
    <location>
        <begin position="1"/>
        <end position="45"/>
    </location>
</feature>
<gene>
    <name evidence="2" type="ORF">Tco_0941940</name>
</gene>
<comment type="caution">
    <text evidence="2">The sequence shown here is derived from an EMBL/GenBank/DDBJ whole genome shotgun (WGS) entry which is preliminary data.</text>
</comment>
<feature type="region of interest" description="Disordered" evidence="1">
    <location>
        <begin position="279"/>
        <end position="340"/>
    </location>
</feature>
<accession>A0ABQ5DSA0</accession>
<sequence>MFDKAYKQVNDFVPMDTKSNRKKAVSKKRAGERPSKESAKRQKIDGDAEKAELKACLEIIPEDKMYYQIIRADGRTKYYKIFSAMLDDFDRQDVLDLYRLVKERFKSTSPEGYDRYFGEISSIYLNQNDPRDFAKSIKAIAWPQDVPSTSDCHLIELENHVQHLMESHLPSTQPTQVNKITTLYELCSGPHDTQYCMKYPEQDFVEYASLRTDEVRGLVSNFMASQDTRLSKFEADFKQQQSEMTNKIDIVLKAITDRIAGTLPSNTVKNPKLSTSSFLSARSYPTKEPQCSTHIHGSINTNTIHPKQQNDSRDSMAEEEEQEREGNPKDSNTIAYIKER</sequence>
<keyword evidence="3" id="KW-1185">Reference proteome</keyword>
<dbReference type="EMBL" id="BQNB010015614">
    <property type="protein sequence ID" value="GJT42075.1"/>
    <property type="molecule type" value="Genomic_DNA"/>
</dbReference>
<evidence type="ECO:0000313" key="2">
    <source>
        <dbReference type="EMBL" id="GJT42075.1"/>
    </source>
</evidence>
<name>A0ABQ5DSA0_9ASTR</name>
<dbReference type="Proteomes" id="UP001151760">
    <property type="component" value="Unassembled WGS sequence"/>
</dbReference>
<feature type="compositionally biased region" description="Polar residues" evidence="1">
    <location>
        <begin position="289"/>
        <end position="307"/>
    </location>
</feature>
<reference evidence="2" key="2">
    <citation type="submission" date="2022-01" db="EMBL/GenBank/DDBJ databases">
        <authorList>
            <person name="Yamashiro T."/>
            <person name="Shiraishi A."/>
            <person name="Satake H."/>
            <person name="Nakayama K."/>
        </authorList>
    </citation>
    <scope>NUCLEOTIDE SEQUENCE</scope>
</reference>
<protein>
    <submittedName>
        <fullName evidence="2">Uncharacterized protein</fullName>
    </submittedName>
</protein>
<organism evidence="2 3">
    <name type="scientific">Tanacetum coccineum</name>
    <dbReference type="NCBI Taxonomy" id="301880"/>
    <lineage>
        <taxon>Eukaryota</taxon>
        <taxon>Viridiplantae</taxon>
        <taxon>Streptophyta</taxon>
        <taxon>Embryophyta</taxon>
        <taxon>Tracheophyta</taxon>
        <taxon>Spermatophyta</taxon>
        <taxon>Magnoliopsida</taxon>
        <taxon>eudicotyledons</taxon>
        <taxon>Gunneridae</taxon>
        <taxon>Pentapetalae</taxon>
        <taxon>asterids</taxon>
        <taxon>campanulids</taxon>
        <taxon>Asterales</taxon>
        <taxon>Asteraceae</taxon>
        <taxon>Asteroideae</taxon>
        <taxon>Anthemideae</taxon>
        <taxon>Anthemidinae</taxon>
        <taxon>Tanacetum</taxon>
    </lineage>
</organism>